<dbReference type="Gene3D" id="3.30.565.10">
    <property type="entry name" value="Histidine kinase-like ATPase, C-terminal domain"/>
    <property type="match status" value="1"/>
</dbReference>
<evidence type="ECO:0000259" key="8">
    <source>
        <dbReference type="PROSITE" id="PS50110"/>
    </source>
</evidence>
<dbReference type="SUPFAM" id="SSF52172">
    <property type="entry name" value="CheY-like"/>
    <property type="match status" value="1"/>
</dbReference>
<dbReference type="InterPro" id="IPR001789">
    <property type="entry name" value="Sig_transdc_resp-reg_receiver"/>
</dbReference>
<dbReference type="EMBL" id="JAVDRL010000014">
    <property type="protein sequence ID" value="MDR6533685.1"/>
    <property type="molecule type" value="Genomic_DNA"/>
</dbReference>
<dbReference type="CDD" id="cd16922">
    <property type="entry name" value="HATPase_EvgS-ArcB-TorS-like"/>
    <property type="match status" value="1"/>
</dbReference>
<evidence type="ECO:0000313" key="9">
    <source>
        <dbReference type="EMBL" id="MDR6533685.1"/>
    </source>
</evidence>
<dbReference type="PANTHER" id="PTHR45339:SF1">
    <property type="entry name" value="HYBRID SIGNAL TRANSDUCTION HISTIDINE KINASE J"/>
    <property type="match status" value="1"/>
</dbReference>
<proteinExistence type="predicted"/>
<feature type="transmembrane region" description="Helical" evidence="6">
    <location>
        <begin position="45"/>
        <end position="64"/>
    </location>
</feature>
<feature type="transmembrane region" description="Helical" evidence="6">
    <location>
        <begin position="23"/>
        <end position="39"/>
    </location>
</feature>
<accession>A0ABU1N6M8</accession>
<dbReference type="Pfam" id="PF00072">
    <property type="entry name" value="Response_reg"/>
    <property type="match status" value="1"/>
</dbReference>
<feature type="transmembrane region" description="Helical" evidence="6">
    <location>
        <begin position="160"/>
        <end position="178"/>
    </location>
</feature>
<dbReference type="PROSITE" id="PS50110">
    <property type="entry name" value="RESPONSE_REGULATORY"/>
    <property type="match status" value="1"/>
</dbReference>
<dbReference type="SMART" id="SM00387">
    <property type="entry name" value="HATPase_c"/>
    <property type="match status" value="1"/>
</dbReference>
<dbReference type="InterPro" id="IPR004358">
    <property type="entry name" value="Sig_transdc_His_kin-like_C"/>
</dbReference>
<keyword evidence="6" id="KW-0812">Transmembrane</keyword>
<dbReference type="SUPFAM" id="SSF47384">
    <property type="entry name" value="Homodimeric domain of signal transducing histidine kinase"/>
    <property type="match status" value="1"/>
</dbReference>
<dbReference type="RefSeq" id="WP_310034628.1">
    <property type="nucleotide sequence ID" value="NZ_JAVDRL010000014.1"/>
</dbReference>
<evidence type="ECO:0000256" key="4">
    <source>
        <dbReference type="ARBA" id="ARBA00023012"/>
    </source>
</evidence>
<dbReference type="PANTHER" id="PTHR45339">
    <property type="entry name" value="HYBRID SIGNAL TRANSDUCTION HISTIDINE KINASE J"/>
    <property type="match status" value="1"/>
</dbReference>
<dbReference type="EC" id="2.7.13.3" evidence="2"/>
<keyword evidence="6" id="KW-1133">Transmembrane helix</keyword>
<keyword evidence="4" id="KW-0902">Two-component regulatory system</keyword>
<dbReference type="Pfam" id="PF00512">
    <property type="entry name" value="HisKA"/>
    <property type="match status" value="1"/>
</dbReference>
<dbReference type="InterPro" id="IPR036097">
    <property type="entry name" value="HisK_dim/P_sf"/>
</dbReference>
<dbReference type="Proteomes" id="UP001262754">
    <property type="component" value="Unassembled WGS sequence"/>
</dbReference>
<name>A0ABU1N6M8_9CAUL</name>
<feature type="domain" description="Histidine kinase" evidence="7">
    <location>
        <begin position="206"/>
        <end position="426"/>
    </location>
</feature>
<dbReference type="InterPro" id="IPR011006">
    <property type="entry name" value="CheY-like_superfamily"/>
</dbReference>
<dbReference type="SUPFAM" id="SSF55874">
    <property type="entry name" value="ATPase domain of HSP90 chaperone/DNA topoisomerase II/histidine kinase"/>
    <property type="match status" value="1"/>
</dbReference>
<comment type="caution">
    <text evidence="9">The sequence shown here is derived from an EMBL/GenBank/DDBJ whole genome shotgun (WGS) entry which is preliminary data.</text>
</comment>
<reference evidence="9 10" key="1">
    <citation type="submission" date="2023-07" db="EMBL/GenBank/DDBJ databases">
        <title>Sorghum-associated microbial communities from plants grown in Nebraska, USA.</title>
        <authorList>
            <person name="Schachtman D."/>
        </authorList>
    </citation>
    <scope>NUCLEOTIDE SEQUENCE [LARGE SCALE GENOMIC DNA]</scope>
    <source>
        <strain evidence="9 10">DS2154</strain>
    </source>
</reference>
<evidence type="ECO:0000256" key="1">
    <source>
        <dbReference type="ARBA" id="ARBA00000085"/>
    </source>
</evidence>
<keyword evidence="10" id="KW-1185">Reference proteome</keyword>
<dbReference type="InterPro" id="IPR003594">
    <property type="entry name" value="HATPase_dom"/>
</dbReference>
<dbReference type="CDD" id="cd00082">
    <property type="entry name" value="HisKA"/>
    <property type="match status" value="1"/>
</dbReference>
<keyword evidence="3 5" id="KW-0597">Phosphoprotein</keyword>
<dbReference type="Gene3D" id="3.40.50.2300">
    <property type="match status" value="1"/>
</dbReference>
<dbReference type="SMART" id="SM00448">
    <property type="entry name" value="REC"/>
    <property type="match status" value="1"/>
</dbReference>
<dbReference type="InterPro" id="IPR005467">
    <property type="entry name" value="His_kinase_dom"/>
</dbReference>
<dbReference type="Gene3D" id="1.10.287.130">
    <property type="match status" value="1"/>
</dbReference>
<keyword evidence="6" id="KW-0472">Membrane</keyword>
<keyword evidence="9" id="KW-0808">Transferase</keyword>
<evidence type="ECO:0000259" key="7">
    <source>
        <dbReference type="PROSITE" id="PS50109"/>
    </source>
</evidence>
<gene>
    <name evidence="9" type="ORF">J2800_004455</name>
</gene>
<evidence type="ECO:0000313" key="10">
    <source>
        <dbReference type="Proteomes" id="UP001262754"/>
    </source>
</evidence>
<keyword evidence="9" id="KW-0418">Kinase</keyword>
<feature type="domain" description="Response regulatory" evidence="8">
    <location>
        <begin position="451"/>
        <end position="567"/>
    </location>
</feature>
<feature type="transmembrane region" description="Helical" evidence="6">
    <location>
        <begin position="76"/>
        <end position="99"/>
    </location>
</feature>
<dbReference type="GO" id="GO:0016301">
    <property type="term" value="F:kinase activity"/>
    <property type="evidence" value="ECO:0007669"/>
    <property type="project" value="UniProtKB-KW"/>
</dbReference>
<protein>
    <recommendedName>
        <fullName evidence="2">histidine kinase</fullName>
        <ecNumber evidence="2">2.7.13.3</ecNumber>
    </recommendedName>
</protein>
<dbReference type="InterPro" id="IPR036890">
    <property type="entry name" value="HATPase_C_sf"/>
</dbReference>
<evidence type="ECO:0000256" key="3">
    <source>
        <dbReference type="ARBA" id="ARBA00022553"/>
    </source>
</evidence>
<sequence>MRVAWDQLAAAYRPAAISHRRQIPLRVFVILVVVAATVWRPAFHFLVPWAAACIVAQIIEQQALRYFLTRAEPGRAVIFNLASDVLLAVVFGWASLPIWALGTPVATASAIILVSGSVLTALMGAEGCVAAFLAAVTPHMTYMLVLPLTSATRQDPLGAYYLMGVALFALVLGLVFAWSRRTFQAERSARRLAEAQTAAKSAFVAMVSHELRTPLSAILGGAGDLAREAGDARARDKAALIADAGAMMRALLNDLLDVSKIEAGRMSVEVLDFSPGALIDETVRFWRDEARAKGLALDLAGERDLPPWLRGDPVRLRQVLNNLLSNAIKFTPTGRVALSVRAERRGDGWRVAVEVSDTGPGLSPEQVARLFTAYDQLGPDTARTFGGTGLGLSISRDLARLMGGDLTARSPSQGGAVFELTLPMAAGVAPAVAEPTAAPKPPPSVFDRSPLALVVDDHEVNRRLLSHILDAMGVRVELAADGETGLALAGERRFDVILMDVNMPGLDGLETTRRLRLTGPNTTTPVIAVTAGVSDAEREACRAAGMDDWIEKPFQAATLQRVLWRALDPDLVRA</sequence>
<evidence type="ECO:0000256" key="5">
    <source>
        <dbReference type="PROSITE-ProRule" id="PRU00169"/>
    </source>
</evidence>
<organism evidence="9 10">
    <name type="scientific">Caulobacter rhizosphaerae</name>
    <dbReference type="NCBI Taxonomy" id="2010972"/>
    <lineage>
        <taxon>Bacteria</taxon>
        <taxon>Pseudomonadati</taxon>
        <taxon>Pseudomonadota</taxon>
        <taxon>Alphaproteobacteria</taxon>
        <taxon>Caulobacterales</taxon>
        <taxon>Caulobacteraceae</taxon>
        <taxon>Caulobacter</taxon>
    </lineage>
</organism>
<dbReference type="CDD" id="cd17546">
    <property type="entry name" value="REC_hyHK_CKI1_RcsC-like"/>
    <property type="match status" value="1"/>
</dbReference>
<evidence type="ECO:0000256" key="2">
    <source>
        <dbReference type="ARBA" id="ARBA00012438"/>
    </source>
</evidence>
<evidence type="ECO:0000256" key="6">
    <source>
        <dbReference type="SAM" id="Phobius"/>
    </source>
</evidence>
<feature type="modified residue" description="4-aspartylphosphate" evidence="5">
    <location>
        <position position="500"/>
    </location>
</feature>
<dbReference type="InterPro" id="IPR003661">
    <property type="entry name" value="HisK_dim/P_dom"/>
</dbReference>
<dbReference type="SMART" id="SM00388">
    <property type="entry name" value="HisKA"/>
    <property type="match status" value="1"/>
</dbReference>
<dbReference type="PRINTS" id="PR00344">
    <property type="entry name" value="BCTRLSENSOR"/>
</dbReference>
<dbReference type="Pfam" id="PF02518">
    <property type="entry name" value="HATPase_c"/>
    <property type="match status" value="1"/>
</dbReference>
<comment type="catalytic activity">
    <reaction evidence="1">
        <text>ATP + protein L-histidine = ADP + protein N-phospho-L-histidine.</text>
        <dbReference type="EC" id="2.7.13.3"/>
    </reaction>
</comment>
<dbReference type="PROSITE" id="PS50109">
    <property type="entry name" value="HIS_KIN"/>
    <property type="match status" value="1"/>
</dbReference>